<gene>
    <name evidence="1" type="ORF">K505DRAFT_144944</name>
</gene>
<dbReference type="AlphaFoldDB" id="A0A6A6XLD3"/>
<accession>A0A6A6XLD3</accession>
<protein>
    <submittedName>
        <fullName evidence="1">Uncharacterized protein</fullName>
    </submittedName>
</protein>
<evidence type="ECO:0000313" key="2">
    <source>
        <dbReference type="Proteomes" id="UP000799757"/>
    </source>
</evidence>
<organism evidence="1 2">
    <name type="scientific">Melanomma pulvis-pyrius CBS 109.77</name>
    <dbReference type="NCBI Taxonomy" id="1314802"/>
    <lineage>
        <taxon>Eukaryota</taxon>
        <taxon>Fungi</taxon>
        <taxon>Dikarya</taxon>
        <taxon>Ascomycota</taxon>
        <taxon>Pezizomycotina</taxon>
        <taxon>Dothideomycetes</taxon>
        <taxon>Pleosporomycetidae</taxon>
        <taxon>Pleosporales</taxon>
        <taxon>Melanommataceae</taxon>
        <taxon>Melanomma</taxon>
    </lineage>
</organism>
<dbReference type="Proteomes" id="UP000799757">
    <property type="component" value="Unassembled WGS sequence"/>
</dbReference>
<name>A0A6A6XLD3_9PLEO</name>
<proteinExistence type="predicted"/>
<dbReference type="EMBL" id="MU001809">
    <property type="protein sequence ID" value="KAF2797340.1"/>
    <property type="molecule type" value="Genomic_DNA"/>
</dbReference>
<reference evidence="1" key="1">
    <citation type="journal article" date="2020" name="Stud. Mycol.">
        <title>101 Dothideomycetes genomes: a test case for predicting lifestyles and emergence of pathogens.</title>
        <authorList>
            <person name="Haridas S."/>
            <person name="Albert R."/>
            <person name="Binder M."/>
            <person name="Bloem J."/>
            <person name="Labutti K."/>
            <person name="Salamov A."/>
            <person name="Andreopoulos B."/>
            <person name="Baker S."/>
            <person name="Barry K."/>
            <person name="Bills G."/>
            <person name="Bluhm B."/>
            <person name="Cannon C."/>
            <person name="Castanera R."/>
            <person name="Culley D."/>
            <person name="Daum C."/>
            <person name="Ezra D."/>
            <person name="Gonzalez J."/>
            <person name="Henrissat B."/>
            <person name="Kuo A."/>
            <person name="Liang C."/>
            <person name="Lipzen A."/>
            <person name="Lutzoni F."/>
            <person name="Magnuson J."/>
            <person name="Mondo S."/>
            <person name="Nolan M."/>
            <person name="Ohm R."/>
            <person name="Pangilinan J."/>
            <person name="Park H.-J."/>
            <person name="Ramirez L."/>
            <person name="Alfaro M."/>
            <person name="Sun H."/>
            <person name="Tritt A."/>
            <person name="Yoshinaga Y."/>
            <person name="Zwiers L.-H."/>
            <person name="Turgeon B."/>
            <person name="Goodwin S."/>
            <person name="Spatafora J."/>
            <person name="Crous P."/>
            <person name="Grigoriev I."/>
        </authorList>
    </citation>
    <scope>NUCLEOTIDE SEQUENCE</scope>
    <source>
        <strain evidence="1">CBS 109.77</strain>
    </source>
</reference>
<keyword evidence="2" id="KW-1185">Reference proteome</keyword>
<evidence type="ECO:0000313" key="1">
    <source>
        <dbReference type="EMBL" id="KAF2797340.1"/>
    </source>
</evidence>
<sequence length="170" mass="19165">MSWRIPVASGRDWWLTDYCAYSPVSAASPNSRMFQPVRTPSLFILTCSLRTLSLAVAYSTLLAQLASEKSLSPKNATVNWLLRWEAPPPCGASSSIRRLYHPRLWCQNIVGHLTSNRYVGYATAVGSVTSSRADRQARLPESQQNRHQETRQYKTLLSHIIPTARQNTVF</sequence>